<comment type="caution">
    <text evidence="1">The sequence shown here is derived from an EMBL/GenBank/DDBJ whole genome shotgun (WGS) entry which is preliminary data.</text>
</comment>
<reference evidence="1 2" key="1">
    <citation type="journal article" date="2019" name="Sci. Rep.">
        <title>Orb-weaving spider Araneus ventricosus genome elucidates the spidroin gene catalogue.</title>
        <authorList>
            <person name="Kono N."/>
            <person name="Nakamura H."/>
            <person name="Ohtoshi R."/>
            <person name="Moran D.A.P."/>
            <person name="Shinohara A."/>
            <person name="Yoshida Y."/>
            <person name="Fujiwara M."/>
            <person name="Mori M."/>
            <person name="Tomita M."/>
            <person name="Arakawa K."/>
        </authorList>
    </citation>
    <scope>NUCLEOTIDE SEQUENCE [LARGE SCALE GENOMIC DNA]</scope>
</reference>
<dbReference type="EMBL" id="BGPR01044854">
    <property type="protein sequence ID" value="GBO21704.1"/>
    <property type="molecule type" value="Genomic_DNA"/>
</dbReference>
<keyword evidence="2" id="KW-1185">Reference proteome</keyword>
<evidence type="ECO:0000313" key="2">
    <source>
        <dbReference type="Proteomes" id="UP000499080"/>
    </source>
</evidence>
<organism evidence="1 2">
    <name type="scientific">Araneus ventricosus</name>
    <name type="common">Orbweaver spider</name>
    <name type="synonym">Epeira ventricosa</name>
    <dbReference type="NCBI Taxonomy" id="182803"/>
    <lineage>
        <taxon>Eukaryota</taxon>
        <taxon>Metazoa</taxon>
        <taxon>Ecdysozoa</taxon>
        <taxon>Arthropoda</taxon>
        <taxon>Chelicerata</taxon>
        <taxon>Arachnida</taxon>
        <taxon>Araneae</taxon>
        <taxon>Araneomorphae</taxon>
        <taxon>Entelegynae</taxon>
        <taxon>Araneoidea</taxon>
        <taxon>Araneidae</taxon>
        <taxon>Araneus</taxon>
    </lineage>
</organism>
<evidence type="ECO:0000313" key="1">
    <source>
        <dbReference type="EMBL" id="GBO21704.1"/>
    </source>
</evidence>
<dbReference type="AlphaFoldDB" id="A0A4Y2VBD7"/>
<accession>A0A4Y2VBD7</accession>
<sequence>MNEMRGFRSASTHPLRTGKPIGIRGVVVSDLQRLMRNCNVKARCRPMSSYLYPGTRSALVEVQGRIARNSRGKGLSANVRRLPADRLCNIRKDEIENCHN</sequence>
<proteinExistence type="predicted"/>
<gene>
    <name evidence="1" type="ORF">AVEN_171865_1</name>
</gene>
<name>A0A4Y2VBD7_ARAVE</name>
<protein>
    <submittedName>
        <fullName evidence="1">Uncharacterized protein</fullName>
    </submittedName>
</protein>
<dbReference type="Proteomes" id="UP000499080">
    <property type="component" value="Unassembled WGS sequence"/>
</dbReference>